<feature type="coiled-coil region" evidence="1">
    <location>
        <begin position="465"/>
        <end position="513"/>
    </location>
</feature>
<feature type="compositionally biased region" description="Polar residues" evidence="2">
    <location>
        <begin position="168"/>
        <end position="181"/>
    </location>
</feature>
<dbReference type="CDD" id="cd22700">
    <property type="entry name" value="FHA_FHAD1"/>
    <property type="match status" value="1"/>
</dbReference>
<keyword evidence="5" id="KW-1185">Reference proteome</keyword>
<feature type="compositionally biased region" description="Low complexity" evidence="2">
    <location>
        <begin position="192"/>
        <end position="205"/>
    </location>
</feature>
<dbReference type="EnsemblMetazoa" id="XM_038218706.1">
    <property type="protein sequence ID" value="XP_038074634.1"/>
    <property type="gene ID" value="LOC119742598"/>
</dbReference>
<dbReference type="InterPro" id="IPR052642">
    <property type="entry name" value="CC-FHA_domain"/>
</dbReference>
<dbReference type="SMART" id="SM00240">
    <property type="entry name" value="FHA"/>
    <property type="match status" value="1"/>
</dbReference>
<feature type="coiled-coil region" evidence="1">
    <location>
        <begin position="318"/>
        <end position="387"/>
    </location>
</feature>
<dbReference type="PROSITE" id="PS50006">
    <property type="entry name" value="FHA_DOMAIN"/>
    <property type="match status" value="1"/>
</dbReference>
<dbReference type="OMA" id="AQMCDIS"/>
<dbReference type="PANTHER" id="PTHR18853:SF10">
    <property type="entry name" value="FHA DOMAIN-CONTAINING PROTEIN"/>
    <property type="match status" value="1"/>
</dbReference>
<protein>
    <recommendedName>
        <fullName evidence="3">FHA domain-containing protein</fullName>
    </recommendedName>
</protein>
<dbReference type="InterPro" id="IPR008984">
    <property type="entry name" value="SMAD_FHA_dom_sf"/>
</dbReference>
<keyword evidence="1" id="KW-0175">Coiled coil</keyword>
<feature type="coiled-coil region" evidence="1">
    <location>
        <begin position="1053"/>
        <end position="1147"/>
    </location>
</feature>
<feature type="region of interest" description="Disordered" evidence="2">
    <location>
        <begin position="143"/>
        <end position="223"/>
    </location>
</feature>
<dbReference type="InterPro" id="IPR000253">
    <property type="entry name" value="FHA_dom"/>
</dbReference>
<dbReference type="RefSeq" id="XP_038074634.1">
    <property type="nucleotide sequence ID" value="XM_038218706.1"/>
</dbReference>
<dbReference type="Proteomes" id="UP000887568">
    <property type="component" value="Unplaced"/>
</dbReference>
<sequence length="1417" mass="160013">MVKGFLKSSEGIFQLSPGVTVIGRENCDLVIESPTVEVQHAVIEYSDSESCYVLQDLNTAHGTYVNDCRVQNAAVRLAPGDIIRFSYSGFPMELDVEDAPQQVSYPPVQQRPAWSSPLQVINTRIPITGTQQQQQLPHLANLTDSAYPAGSGQSQLPLIPTAPPAATQSQSTWATPTTTANVVIPRPPRPRPSSAGTRRGSSGSPIVNNSPTNSPLPPRRVTSGWVSTAGARTVVTSQQGSGSPGTRASPVNEMVVLHEKEQRLLRMGDEINRLAVFESESLRKDGVIAQLRDEMEAMAAELHQGVRPTARGDANSHTVALQTRVKELEADIHKKQLEINALKEQMTKMRPESSDPMENVANLRSSLIQKEREQTSLKQEMERTKKEKTTANGLVTTLHRDMANRDNTICRMRGELEIVKRELREKEVSLSAMTAKLMDSEVGNTRLRDELSRKDREVLRSTDKLRSSETRVGELTHEMESYKQDIEKLKKHIEEEKEMEEKYRSERDHAKAQFAEMQRLEKTSKSDVEQSQKRLERFRTRIMQTTFSAPGFKMPDPDSAVSDDTIVETMTKLIEDRTDGKNKLRELKETNKALEAYKKDSKTNSKTLKQQMVALEKRLQEGGRTCTHLRNEIKLLSSVTVDESLQGVKDTVAMMLQDELAWQQEYEGTLEKCGIDAATPGKGLAAFIEDLKSKKESAQKEAADVQSKFDKLEKTLKTETGQEVTRLKTEYETKLADVLEKTRLEAENKLQTSLEKLRQEEAAKRENAVKAEQERVKQQEANLQELRQALTEKNSDEGRLLVLERQLETRAKEFTATEEKLKVDLSALREKHQSEVSTFQDKLTASEDQHSKETVALREQIKQHSLTIVSLEDRIVKSGKDLAVGQAKVVELQQKLAEQTRKAQEMLLKFQQQASKPEIPPKPVIIQQPAADVKGMEQLIGLLKKDNSNLKKELQDQQDIILGLRRDLAGAAARLSDMTGELNERQKEELENNRLLVRDQEAELTTQRQQLVKLSELVDKKTAETERLVKDLAAQKEFVSKHKQDTLMRGDELAKLQLQLGQEQENSKRALEQVQQEGMITSEMSAFGAQCRGERHEQVIARQREALAELRSRIKGIESNRPPLPTQDQALQQVILLKKELAEMRAKQAQIMDQSQPGGMGGGGANPEAVLDREVAKARGQISTASSDAAIERSARIEMQQGLEISEQAYLKLTQSVANLLSLGEVAGQDSMGHLPKDERDRLAEERANTQELIASRLRTLNQRLDRKDELLKDYEKDLEKLRLAERLANEKATQVEALANDLRGRTEEAHYLRETLRRTREGLDQEKRLNRAIKNKKTFHLENDAKNSKQTWPKHNCYEDEVTKMKKDSKKKTQKEKMLRKSYELESLKAELSEKDQQLCDTTAKLINLEHAVAIS</sequence>
<feature type="coiled-coil region" evidence="1">
    <location>
        <begin position="1258"/>
        <end position="1292"/>
    </location>
</feature>
<dbReference type="SUPFAM" id="SSF49879">
    <property type="entry name" value="SMAD/FHA domain"/>
    <property type="match status" value="1"/>
</dbReference>
<accession>A0A914BEY3</accession>
<dbReference type="PANTHER" id="PTHR18853">
    <property type="entry name" value="FORKHEAD-ASSOCIATED DOMAIN-CONTAINING PROTEIN 1-RELATED"/>
    <property type="match status" value="1"/>
</dbReference>
<name>A0A914BEY3_PATMI</name>
<feature type="coiled-coil region" evidence="1">
    <location>
        <begin position="933"/>
        <end position="1017"/>
    </location>
</feature>
<reference evidence="4" key="1">
    <citation type="submission" date="2022-11" db="UniProtKB">
        <authorList>
            <consortium name="EnsemblMetazoa"/>
        </authorList>
    </citation>
    <scope>IDENTIFICATION</scope>
</reference>
<dbReference type="Pfam" id="PF00498">
    <property type="entry name" value="FHA"/>
    <property type="match status" value="1"/>
</dbReference>
<feature type="coiled-coil region" evidence="1">
    <location>
        <begin position="882"/>
        <end position="909"/>
    </location>
</feature>
<evidence type="ECO:0000313" key="5">
    <source>
        <dbReference type="Proteomes" id="UP000887568"/>
    </source>
</evidence>
<feature type="coiled-coil region" evidence="1">
    <location>
        <begin position="570"/>
        <end position="618"/>
    </location>
</feature>
<proteinExistence type="predicted"/>
<dbReference type="GeneID" id="119742598"/>
<organism evidence="4 5">
    <name type="scientific">Patiria miniata</name>
    <name type="common">Bat star</name>
    <name type="synonym">Asterina miniata</name>
    <dbReference type="NCBI Taxonomy" id="46514"/>
    <lineage>
        <taxon>Eukaryota</taxon>
        <taxon>Metazoa</taxon>
        <taxon>Echinodermata</taxon>
        <taxon>Eleutherozoa</taxon>
        <taxon>Asterozoa</taxon>
        <taxon>Asteroidea</taxon>
        <taxon>Valvatacea</taxon>
        <taxon>Valvatida</taxon>
        <taxon>Asterinidae</taxon>
        <taxon>Patiria</taxon>
    </lineage>
</organism>
<evidence type="ECO:0000259" key="3">
    <source>
        <dbReference type="PROSITE" id="PS50006"/>
    </source>
</evidence>
<dbReference type="Gene3D" id="2.60.200.20">
    <property type="match status" value="1"/>
</dbReference>
<feature type="domain" description="FHA" evidence="3">
    <location>
        <begin position="20"/>
        <end position="70"/>
    </location>
</feature>
<feature type="coiled-coil region" evidence="1">
    <location>
        <begin position="688"/>
        <end position="831"/>
    </location>
</feature>
<dbReference type="OrthoDB" id="687730at2759"/>
<evidence type="ECO:0000256" key="2">
    <source>
        <dbReference type="SAM" id="MobiDB-lite"/>
    </source>
</evidence>
<evidence type="ECO:0000313" key="4">
    <source>
        <dbReference type="EnsemblMetazoa" id="XP_038074634.1"/>
    </source>
</evidence>
<evidence type="ECO:0000256" key="1">
    <source>
        <dbReference type="SAM" id="Coils"/>
    </source>
</evidence>